<keyword evidence="1" id="KW-0175">Coiled coil</keyword>
<reference evidence="2 3" key="1">
    <citation type="submission" date="2021-05" db="EMBL/GenBank/DDBJ databases">
        <title>Genetic and Functional Diversity in Clade A Lucinid endosymbionts from the Bahamas.</title>
        <authorList>
            <person name="Giani N.M."/>
            <person name="Engel A.S."/>
            <person name="Campbell B.J."/>
        </authorList>
    </citation>
    <scope>NUCLEOTIDE SEQUENCE [LARGE SCALE GENOMIC DNA]</scope>
    <source>
        <strain evidence="2">LUC16012Gg_MoonRockCtena</strain>
    </source>
</reference>
<protein>
    <submittedName>
        <fullName evidence="2">Fumarate hydratase</fullName>
    </submittedName>
</protein>
<proteinExistence type="predicted"/>
<comment type="caution">
    <text evidence="2">The sequence shown here is derived from an EMBL/GenBank/DDBJ whole genome shotgun (WGS) entry which is preliminary data.</text>
</comment>
<feature type="coiled-coil region" evidence="1">
    <location>
        <begin position="44"/>
        <end position="74"/>
    </location>
</feature>
<gene>
    <name evidence="2" type="ORF">KME65_02805</name>
</gene>
<evidence type="ECO:0000256" key="1">
    <source>
        <dbReference type="SAM" id="Coils"/>
    </source>
</evidence>
<dbReference type="Proteomes" id="UP000770889">
    <property type="component" value="Unassembled WGS sequence"/>
</dbReference>
<dbReference type="AlphaFoldDB" id="A0A944MB82"/>
<sequence>MSGQESNKLRVNLNPISLEADLAYFGARLELVGEPETSYQAAQLKVYKALEAALEENLKRLRKKESRAKAKKEKSKD</sequence>
<evidence type="ECO:0000313" key="2">
    <source>
        <dbReference type="EMBL" id="MBT2987870.1"/>
    </source>
</evidence>
<organism evidence="2 3">
    <name type="scientific">Candidatus Thiodiazotropha taylori</name>
    <dbReference type="NCBI Taxonomy" id="2792791"/>
    <lineage>
        <taxon>Bacteria</taxon>
        <taxon>Pseudomonadati</taxon>
        <taxon>Pseudomonadota</taxon>
        <taxon>Gammaproteobacteria</taxon>
        <taxon>Chromatiales</taxon>
        <taxon>Sedimenticolaceae</taxon>
        <taxon>Candidatus Thiodiazotropha</taxon>
    </lineage>
</organism>
<evidence type="ECO:0000313" key="3">
    <source>
        <dbReference type="Proteomes" id="UP000770889"/>
    </source>
</evidence>
<dbReference type="EMBL" id="JAHHGM010000002">
    <property type="protein sequence ID" value="MBT2987870.1"/>
    <property type="molecule type" value="Genomic_DNA"/>
</dbReference>
<accession>A0A944MB82</accession>
<name>A0A944MB82_9GAMM</name>